<keyword evidence="14" id="KW-1185">Reference proteome</keyword>
<comment type="catalytic activity">
    <reaction evidence="1">
        <text>ATP + protein L-histidine = ADP + protein N-phospho-L-histidine.</text>
        <dbReference type="EC" id="2.7.13.3"/>
    </reaction>
</comment>
<dbReference type="EC" id="2.7.13.3" evidence="2"/>
<evidence type="ECO:0000259" key="12">
    <source>
        <dbReference type="Pfam" id="PF07730"/>
    </source>
</evidence>
<reference evidence="14" key="1">
    <citation type="journal article" date="2017" name="Acta Aliment.">
        <title>Plant polysaccharide degrading enzyme system of Thermpbifida cellulosilytica TB100 revealed by de novo genome project data.</title>
        <authorList>
            <person name="Toth A."/>
            <person name="Baka E."/>
            <person name="Luzics S."/>
            <person name="Bata-Vidacs I."/>
            <person name="Nagy I."/>
            <person name="Balint B."/>
            <person name="Herceg R."/>
            <person name="Olasz F."/>
            <person name="Wilk T."/>
            <person name="Nagy T."/>
            <person name="Kriszt B."/>
            <person name="Nagy I."/>
            <person name="Kukolya J."/>
        </authorList>
    </citation>
    <scope>NUCLEOTIDE SEQUENCE [LARGE SCALE GENOMIC DNA]</scope>
    <source>
        <strain evidence="14">TB100</strain>
    </source>
</reference>
<evidence type="ECO:0000256" key="3">
    <source>
        <dbReference type="ARBA" id="ARBA00022553"/>
    </source>
</evidence>
<dbReference type="GO" id="GO:0000155">
    <property type="term" value="F:phosphorelay sensor kinase activity"/>
    <property type="evidence" value="ECO:0007669"/>
    <property type="project" value="InterPro"/>
</dbReference>
<dbReference type="Pfam" id="PF07730">
    <property type="entry name" value="HisKA_3"/>
    <property type="match status" value="1"/>
</dbReference>
<dbReference type="STRING" id="665004.AC529_00200"/>
<evidence type="ECO:0000256" key="4">
    <source>
        <dbReference type="ARBA" id="ARBA00022679"/>
    </source>
</evidence>
<feature type="transmembrane region" description="Helical" evidence="10">
    <location>
        <begin position="96"/>
        <end position="121"/>
    </location>
</feature>
<dbReference type="Proteomes" id="UP000074382">
    <property type="component" value="Unassembled WGS sequence"/>
</dbReference>
<dbReference type="CDD" id="cd16917">
    <property type="entry name" value="HATPase_UhpB-NarQ-NarX-like"/>
    <property type="match status" value="1"/>
</dbReference>
<dbReference type="Gene3D" id="3.30.565.10">
    <property type="entry name" value="Histidine kinase-like ATPase, C-terminal domain"/>
    <property type="match status" value="1"/>
</dbReference>
<evidence type="ECO:0000259" key="11">
    <source>
        <dbReference type="Pfam" id="PF02518"/>
    </source>
</evidence>
<feature type="transmembrane region" description="Helical" evidence="10">
    <location>
        <begin position="158"/>
        <end position="175"/>
    </location>
</feature>
<dbReference type="AlphaFoldDB" id="A0A147KN27"/>
<proteinExistence type="predicted"/>
<keyword evidence="8" id="KW-0902">Two-component regulatory system</keyword>
<feature type="transmembrane region" description="Helical" evidence="10">
    <location>
        <begin position="21"/>
        <end position="44"/>
    </location>
</feature>
<organism evidence="13 14">
    <name type="scientific">Thermobifida cellulosilytica TB100</name>
    <dbReference type="NCBI Taxonomy" id="665004"/>
    <lineage>
        <taxon>Bacteria</taxon>
        <taxon>Bacillati</taxon>
        <taxon>Actinomycetota</taxon>
        <taxon>Actinomycetes</taxon>
        <taxon>Streptosporangiales</taxon>
        <taxon>Nocardiopsidaceae</taxon>
        <taxon>Thermobifida</taxon>
    </lineage>
</organism>
<dbReference type="EMBL" id="LGEM01000002">
    <property type="protein sequence ID" value="KUP98648.1"/>
    <property type="molecule type" value="Genomic_DNA"/>
</dbReference>
<protein>
    <recommendedName>
        <fullName evidence="2">histidine kinase</fullName>
        <ecNumber evidence="2">2.7.13.3</ecNumber>
    </recommendedName>
</protein>
<feature type="transmembrane region" description="Helical" evidence="10">
    <location>
        <begin position="64"/>
        <end position="89"/>
    </location>
</feature>
<keyword evidence="5" id="KW-0547">Nucleotide-binding</keyword>
<evidence type="ECO:0000256" key="10">
    <source>
        <dbReference type="SAM" id="Phobius"/>
    </source>
</evidence>
<name>A0A147KN27_THECS</name>
<dbReference type="PANTHER" id="PTHR24421:SF10">
    <property type="entry name" value="NITRATE_NITRITE SENSOR PROTEIN NARQ"/>
    <property type="match status" value="1"/>
</dbReference>
<evidence type="ECO:0000256" key="2">
    <source>
        <dbReference type="ARBA" id="ARBA00012438"/>
    </source>
</evidence>
<dbReference type="Pfam" id="PF02518">
    <property type="entry name" value="HATPase_c"/>
    <property type="match status" value="1"/>
</dbReference>
<dbReference type="Gene3D" id="1.20.5.1930">
    <property type="match status" value="1"/>
</dbReference>
<evidence type="ECO:0000313" key="13">
    <source>
        <dbReference type="EMBL" id="KUP98648.1"/>
    </source>
</evidence>
<dbReference type="RefSeq" id="WP_068757291.1">
    <property type="nucleotide sequence ID" value="NZ_KQ950183.1"/>
</dbReference>
<evidence type="ECO:0000256" key="6">
    <source>
        <dbReference type="ARBA" id="ARBA00022777"/>
    </source>
</evidence>
<accession>A0A147KN27</accession>
<keyword evidence="9" id="KW-0175">Coiled coil</keyword>
<dbReference type="PATRIC" id="fig|665004.4.peg.3034"/>
<feature type="domain" description="Signal transduction histidine kinase subgroup 3 dimerisation and phosphoacceptor" evidence="12">
    <location>
        <begin position="206"/>
        <end position="269"/>
    </location>
</feature>
<keyword evidence="6 13" id="KW-0418">Kinase</keyword>
<dbReference type="PANTHER" id="PTHR24421">
    <property type="entry name" value="NITRATE/NITRITE SENSOR PROTEIN NARX-RELATED"/>
    <property type="match status" value="1"/>
</dbReference>
<keyword evidence="10" id="KW-1133">Transmembrane helix</keyword>
<dbReference type="OrthoDB" id="227596at2"/>
<keyword evidence="4" id="KW-0808">Transferase</keyword>
<evidence type="ECO:0000256" key="8">
    <source>
        <dbReference type="ARBA" id="ARBA00023012"/>
    </source>
</evidence>
<keyword evidence="10" id="KW-0812">Transmembrane</keyword>
<evidence type="ECO:0000256" key="5">
    <source>
        <dbReference type="ARBA" id="ARBA00022741"/>
    </source>
</evidence>
<evidence type="ECO:0000256" key="9">
    <source>
        <dbReference type="SAM" id="Coils"/>
    </source>
</evidence>
<keyword evidence="7" id="KW-0067">ATP-binding</keyword>
<gene>
    <name evidence="13" type="ORF">AC529_00200</name>
</gene>
<dbReference type="InterPro" id="IPR003594">
    <property type="entry name" value="HATPase_dom"/>
</dbReference>
<keyword evidence="3" id="KW-0597">Phosphoprotein</keyword>
<evidence type="ECO:0000256" key="7">
    <source>
        <dbReference type="ARBA" id="ARBA00022840"/>
    </source>
</evidence>
<feature type="coiled-coil region" evidence="9">
    <location>
        <begin position="174"/>
        <end position="201"/>
    </location>
</feature>
<evidence type="ECO:0000313" key="14">
    <source>
        <dbReference type="Proteomes" id="UP000074382"/>
    </source>
</evidence>
<dbReference type="GO" id="GO:0016020">
    <property type="term" value="C:membrane"/>
    <property type="evidence" value="ECO:0007669"/>
    <property type="project" value="InterPro"/>
</dbReference>
<comment type="caution">
    <text evidence="13">The sequence shown here is derived from an EMBL/GenBank/DDBJ whole genome shotgun (WGS) entry which is preliminary data.</text>
</comment>
<dbReference type="SUPFAM" id="SSF55874">
    <property type="entry name" value="ATPase domain of HSP90 chaperone/DNA topoisomerase II/histidine kinase"/>
    <property type="match status" value="1"/>
</dbReference>
<keyword evidence="10" id="KW-0472">Membrane</keyword>
<dbReference type="GO" id="GO:0046983">
    <property type="term" value="F:protein dimerization activity"/>
    <property type="evidence" value="ECO:0007669"/>
    <property type="project" value="InterPro"/>
</dbReference>
<dbReference type="InterPro" id="IPR050482">
    <property type="entry name" value="Sensor_HK_TwoCompSys"/>
</dbReference>
<dbReference type="GO" id="GO:0005524">
    <property type="term" value="F:ATP binding"/>
    <property type="evidence" value="ECO:0007669"/>
    <property type="project" value="UniProtKB-KW"/>
</dbReference>
<evidence type="ECO:0000256" key="1">
    <source>
        <dbReference type="ARBA" id="ARBA00000085"/>
    </source>
</evidence>
<dbReference type="InterPro" id="IPR036890">
    <property type="entry name" value="HATPase_C_sf"/>
</dbReference>
<feature type="transmembrane region" description="Helical" evidence="10">
    <location>
        <begin position="133"/>
        <end position="151"/>
    </location>
</feature>
<dbReference type="InterPro" id="IPR011712">
    <property type="entry name" value="Sig_transdc_His_kin_sub3_dim/P"/>
</dbReference>
<feature type="domain" description="Histidine kinase/HSP90-like ATPase" evidence="11">
    <location>
        <begin position="314"/>
        <end position="405"/>
    </location>
</feature>
<sequence length="417" mass="45692">MVRRWIERARAVGLWWWQRRYTLADVAYAMGFFPFVVVGMFVALDYGERLEWGLVSLPDRLADAYPVVSLLLKIQISVVVPGLVALTVLMRRRRPVLLMGASLLLIGVFGNVYAAPIALYSYAAWFPGRWQPLLMWSGAHLVALGGVYSVWQPTLIPFYSMMFLVFPLLVGLWVGTRRQLVENLRERAERLEREQHLLAETAIAAERTRIAREMHDVVAHRVSLMVLHAGGLEVSAPDEQTAKAAELIRTTGREALSELREILGVLRDGGDAAPTAPQPVLDDLDRLVDSARAVGVPVDLTVTGTPRRLGTQVERTAYRVVQEALTNAARHAPGAAVDVRVDHGRRELTVTVTNGPAAVDGVDPVPGSGYGLVGLRERLALVGGTLVAGPLPDGGWWVRAAIPVTPAETPRQVEEAP</sequence>